<dbReference type="SUPFAM" id="SSF161098">
    <property type="entry name" value="MetI-like"/>
    <property type="match status" value="1"/>
</dbReference>
<accession>A0A9D1WXB9</accession>
<feature type="transmembrane region" description="Helical" evidence="9">
    <location>
        <begin position="85"/>
        <end position="104"/>
    </location>
</feature>
<evidence type="ECO:0000313" key="13">
    <source>
        <dbReference type="Proteomes" id="UP000886721"/>
    </source>
</evidence>
<dbReference type="InterPro" id="IPR000515">
    <property type="entry name" value="MetI-like"/>
</dbReference>
<evidence type="ECO:0000256" key="6">
    <source>
        <dbReference type="ARBA" id="ARBA00022692"/>
    </source>
</evidence>
<feature type="transmembrane region" description="Helical" evidence="9">
    <location>
        <begin position="193"/>
        <end position="217"/>
    </location>
</feature>
<dbReference type="PROSITE" id="PS50928">
    <property type="entry name" value="ABC_TM1"/>
    <property type="match status" value="1"/>
</dbReference>
<dbReference type="Gene3D" id="1.10.3720.10">
    <property type="entry name" value="MetI-like"/>
    <property type="match status" value="1"/>
</dbReference>
<organism evidence="12 13">
    <name type="scientific">Candidatus Anaerostipes excrementavium</name>
    <dbReference type="NCBI Taxonomy" id="2838463"/>
    <lineage>
        <taxon>Bacteria</taxon>
        <taxon>Bacillati</taxon>
        <taxon>Bacillota</taxon>
        <taxon>Clostridia</taxon>
        <taxon>Lachnospirales</taxon>
        <taxon>Lachnospiraceae</taxon>
        <taxon>Anaerostipes</taxon>
    </lineage>
</organism>
<comment type="function">
    <text evidence="10">Part of the binding-protein-dependent transport system for molybdenum; probably responsible for the translocation of the substrate across the membrane.</text>
</comment>
<keyword evidence="6 9" id="KW-0812">Transmembrane</keyword>
<protein>
    <recommendedName>
        <fullName evidence="10">Molybdenum transport system permease</fullName>
    </recommendedName>
</protein>
<feature type="transmembrane region" description="Helical" evidence="9">
    <location>
        <begin position="132"/>
        <end position="154"/>
    </location>
</feature>
<dbReference type="InterPro" id="IPR035906">
    <property type="entry name" value="MetI-like_sf"/>
</dbReference>
<evidence type="ECO:0000259" key="11">
    <source>
        <dbReference type="PROSITE" id="PS50928"/>
    </source>
</evidence>
<feature type="transmembrane region" description="Helical" evidence="9">
    <location>
        <begin position="6"/>
        <end position="29"/>
    </location>
</feature>
<dbReference type="Proteomes" id="UP000886721">
    <property type="component" value="Unassembled WGS sequence"/>
</dbReference>
<evidence type="ECO:0000256" key="5">
    <source>
        <dbReference type="ARBA" id="ARBA00022505"/>
    </source>
</evidence>
<comment type="caution">
    <text evidence="12">The sequence shown here is derived from an EMBL/GenBank/DDBJ whole genome shotgun (WGS) entry which is preliminary data.</text>
</comment>
<evidence type="ECO:0000256" key="4">
    <source>
        <dbReference type="ARBA" id="ARBA00022475"/>
    </source>
</evidence>
<comment type="similarity">
    <text evidence="2 10">Belongs to the binding-protein-dependent transport system permease family. CysTW subfamily.</text>
</comment>
<dbReference type="InterPro" id="IPR011867">
    <property type="entry name" value="ModB_ABC"/>
</dbReference>
<evidence type="ECO:0000313" key="12">
    <source>
        <dbReference type="EMBL" id="HIX68736.1"/>
    </source>
</evidence>
<reference evidence="12" key="2">
    <citation type="submission" date="2021-04" db="EMBL/GenBank/DDBJ databases">
        <authorList>
            <person name="Gilroy R."/>
        </authorList>
    </citation>
    <scope>NUCLEOTIDE SEQUENCE</scope>
    <source>
        <strain evidence="12">CHK191-13928</strain>
    </source>
</reference>
<dbReference type="NCBIfam" id="TIGR02141">
    <property type="entry name" value="modB_ABC"/>
    <property type="match status" value="1"/>
</dbReference>
<dbReference type="PANTHER" id="PTHR30183:SF3">
    <property type="entry name" value="MOLYBDENUM TRANSPORT SYSTEM PERMEASE PROTEIN MODB"/>
    <property type="match status" value="1"/>
</dbReference>
<dbReference type="Pfam" id="PF00528">
    <property type="entry name" value="BPD_transp_1"/>
    <property type="match status" value="1"/>
</dbReference>
<reference evidence="12" key="1">
    <citation type="journal article" date="2021" name="PeerJ">
        <title>Extensive microbial diversity within the chicken gut microbiome revealed by metagenomics and culture.</title>
        <authorList>
            <person name="Gilroy R."/>
            <person name="Ravi A."/>
            <person name="Getino M."/>
            <person name="Pursley I."/>
            <person name="Horton D.L."/>
            <person name="Alikhan N.F."/>
            <person name="Baker D."/>
            <person name="Gharbi K."/>
            <person name="Hall N."/>
            <person name="Watson M."/>
            <person name="Adriaenssens E.M."/>
            <person name="Foster-Nyarko E."/>
            <person name="Jarju S."/>
            <person name="Secka A."/>
            <person name="Antonio M."/>
            <person name="Oren A."/>
            <person name="Chaudhuri R.R."/>
            <person name="La Ragione R."/>
            <person name="Hildebrand F."/>
            <person name="Pallen M.J."/>
        </authorList>
    </citation>
    <scope>NUCLEOTIDE SEQUENCE</scope>
    <source>
        <strain evidence="12">CHK191-13928</strain>
    </source>
</reference>
<evidence type="ECO:0000256" key="9">
    <source>
        <dbReference type="RuleBase" id="RU363032"/>
    </source>
</evidence>
<dbReference type="CDD" id="cd06261">
    <property type="entry name" value="TM_PBP2"/>
    <property type="match status" value="1"/>
</dbReference>
<keyword evidence="7 9" id="KW-1133">Transmembrane helix</keyword>
<feature type="domain" description="ABC transmembrane type-1" evidence="11">
    <location>
        <begin position="6"/>
        <end position="215"/>
    </location>
</feature>
<dbReference type="GO" id="GO:0005886">
    <property type="term" value="C:plasma membrane"/>
    <property type="evidence" value="ECO:0007669"/>
    <property type="project" value="UniProtKB-SubCell"/>
</dbReference>
<gene>
    <name evidence="12" type="primary">modB</name>
    <name evidence="12" type="ORF">H9735_11535</name>
</gene>
<feature type="transmembrane region" description="Helical" evidence="9">
    <location>
        <begin position="41"/>
        <end position="65"/>
    </location>
</feature>
<keyword evidence="8 9" id="KW-0472">Membrane</keyword>
<dbReference type="GO" id="GO:0015098">
    <property type="term" value="F:molybdate ion transmembrane transporter activity"/>
    <property type="evidence" value="ECO:0007669"/>
    <property type="project" value="UniProtKB-UniRule"/>
</dbReference>
<comment type="subcellular location">
    <subcellularLocation>
        <location evidence="1 9">Cell membrane</location>
        <topology evidence="1 9">Multi-pass membrane protein</topology>
    </subcellularLocation>
</comment>
<evidence type="ECO:0000256" key="2">
    <source>
        <dbReference type="ARBA" id="ARBA00007069"/>
    </source>
</evidence>
<name>A0A9D1WXB9_9FIRM</name>
<sequence>MDTSPIIISMKTAALTILITFVLGLLAARGVLYRKKEASKVIWDGIFTMPLVLPPTVAGFFLLYIFGTYGPIGSFFQNVFGIKIAFSWGATVLAAVVISFPLMYRSARGALEQVDKDLIFAARTLGLSEWSIFFRIMIPNALPGIISGGVLAFARGLGEFGATAMIAGNIPGKTRTLPLAVYSEVAAGNMDEAYQYVVVIVAICFVMVIGMNVYLLLEKKKREEGSEIL</sequence>
<evidence type="ECO:0000256" key="10">
    <source>
        <dbReference type="RuleBase" id="RU365097"/>
    </source>
</evidence>
<evidence type="ECO:0000256" key="8">
    <source>
        <dbReference type="ARBA" id="ARBA00023136"/>
    </source>
</evidence>
<proteinExistence type="inferred from homology"/>
<dbReference type="PANTHER" id="PTHR30183">
    <property type="entry name" value="MOLYBDENUM TRANSPORT SYSTEM PERMEASE PROTEIN MODB"/>
    <property type="match status" value="1"/>
</dbReference>
<evidence type="ECO:0000256" key="1">
    <source>
        <dbReference type="ARBA" id="ARBA00004651"/>
    </source>
</evidence>
<keyword evidence="4 10" id="KW-1003">Cell membrane</keyword>
<dbReference type="EMBL" id="DXEM01000034">
    <property type="protein sequence ID" value="HIX68736.1"/>
    <property type="molecule type" value="Genomic_DNA"/>
</dbReference>
<keyword evidence="3 9" id="KW-0813">Transport</keyword>
<dbReference type="AlphaFoldDB" id="A0A9D1WXB9"/>
<evidence type="ECO:0000256" key="7">
    <source>
        <dbReference type="ARBA" id="ARBA00022989"/>
    </source>
</evidence>
<keyword evidence="5 10" id="KW-0500">Molybdenum</keyword>
<evidence type="ECO:0000256" key="3">
    <source>
        <dbReference type="ARBA" id="ARBA00022448"/>
    </source>
</evidence>